<sequence length="394" mass="39902">MTETHRSAALFFAVALTFVVTMMGTTLPTPLYPIYQEQLGFSQLVITVIFAAYAVGVIGALIVTGSWSDQIGRRPMLAAGLLFSAASACAFLWGGGLAPLLIGRVLSGISAGIFTGTATVAVVELAPAAWAGSATLIATAANMGGLGLGPLFAGVLSQYLPAPLTLCFIVDLALIALAGMAVVLAPETARRPARPRLRIQSLQVPPEVRGVFVPAAIAGFAGFAVLGLFTAIAPAFMGQILNYSNHALTGAVVFLLFVASTVGQIGQARLPERWRLPVGCVGLIAGIALVALAIIASSLGLLVGGALVAGVGQGVAFRAGMGAVTAASPTERRGEVASTFFVVLYIAISIPVVGIGVVADTIGLRVAGIGFSIAVAVLAAVALASLLTRRRAVA</sequence>
<name>A0ABV2AXT0_9GAMM</name>
<feature type="transmembrane region" description="Helical" evidence="7">
    <location>
        <begin position="364"/>
        <end position="387"/>
    </location>
</feature>
<feature type="transmembrane region" description="Helical" evidence="7">
    <location>
        <begin position="76"/>
        <end position="95"/>
    </location>
</feature>
<feature type="transmembrane region" description="Helical" evidence="7">
    <location>
        <begin position="162"/>
        <end position="189"/>
    </location>
</feature>
<dbReference type="PANTHER" id="PTHR23517:SF13">
    <property type="entry name" value="MAJOR FACILITATOR SUPERFAMILY MFS_1"/>
    <property type="match status" value="1"/>
</dbReference>
<evidence type="ECO:0000313" key="9">
    <source>
        <dbReference type="EMBL" id="MES1928456.1"/>
    </source>
</evidence>
<dbReference type="Gene3D" id="1.20.1250.20">
    <property type="entry name" value="MFS general substrate transporter like domains"/>
    <property type="match status" value="1"/>
</dbReference>
<organism evidence="9 10">
    <name type="scientific">Salinisphaera dokdonensis CL-ES53</name>
    <dbReference type="NCBI Taxonomy" id="1304272"/>
    <lineage>
        <taxon>Bacteria</taxon>
        <taxon>Pseudomonadati</taxon>
        <taxon>Pseudomonadota</taxon>
        <taxon>Gammaproteobacteria</taxon>
        <taxon>Salinisphaerales</taxon>
        <taxon>Salinisphaeraceae</taxon>
        <taxon>Salinisphaera</taxon>
    </lineage>
</organism>
<proteinExistence type="predicted"/>
<evidence type="ECO:0000256" key="4">
    <source>
        <dbReference type="ARBA" id="ARBA00022692"/>
    </source>
</evidence>
<comment type="caution">
    <text evidence="9">The sequence shown here is derived from an EMBL/GenBank/DDBJ whole genome shotgun (WGS) entry which is preliminary data.</text>
</comment>
<dbReference type="InterPro" id="IPR020846">
    <property type="entry name" value="MFS_dom"/>
</dbReference>
<feature type="transmembrane region" description="Helical" evidence="7">
    <location>
        <begin position="210"/>
        <end position="237"/>
    </location>
</feature>
<keyword evidence="6 7" id="KW-0472">Membrane</keyword>
<keyword evidence="5 7" id="KW-1133">Transmembrane helix</keyword>
<evidence type="ECO:0000256" key="7">
    <source>
        <dbReference type="SAM" id="Phobius"/>
    </source>
</evidence>
<dbReference type="InterPro" id="IPR036259">
    <property type="entry name" value="MFS_trans_sf"/>
</dbReference>
<protein>
    <submittedName>
        <fullName evidence="9">Major facilitator superfamily transporter</fullName>
    </submittedName>
</protein>
<reference evidence="9 10" key="1">
    <citation type="submission" date="2013-03" db="EMBL/GenBank/DDBJ databases">
        <title>Salinisphaera dokdonensis CL-ES53 Genome Sequencing.</title>
        <authorList>
            <person name="Li C."/>
            <person name="Lai Q."/>
            <person name="Shao Z."/>
        </authorList>
    </citation>
    <scope>NUCLEOTIDE SEQUENCE [LARGE SCALE GENOMIC DNA]</scope>
    <source>
        <strain evidence="9 10">CL-ES53</strain>
    </source>
</reference>
<feature type="transmembrane region" description="Helical" evidence="7">
    <location>
        <begin position="274"/>
        <end position="295"/>
    </location>
</feature>
<feature type="transmembrane region" description="Helical" evidence="7">
    <location>
        <begin position="101"/>
        <end position="123"/>
    </location>
</feature>
<feature type="transmembrane region" description="Helical" evidence="7">
    <location>
        <begin position="135"/>
        <end position="156"/>
    </location>
</feature>
<dbReference type="PANTHER" id="PTHR23517">
    <property type="entry name" value="RESISTANCE PROTEIN MDTM, PUTATIVE-RELATED-RELATED"/>
    <property type="match status" value="1"/>
</dbReference>
<feature type="transmembrane region" description="Helical" evidence="7">
    <location>
        <begin position="336"/>
        <end position="358"/>
    </location>
</feature>
<feature type="transmembrane region" description="Helical" evidence="7">
    <location>
        <begin position="44"/>
        <end position="64"/>
    </location>
</feature>
<evidence type="ECO:0000256" key="1">
    <source>
        <dbReference type="ARBA" id="ARBA00004651"/>
    </source>
</evidence>
<accession>A0ABV2AXT0</accession>
<keyword evidence="10" id="KW-1185">Reference proteome</keyword>
<evidence type="ECO:0000256" key="3">
    <source>
        <dbReference type="ARBA" id="ARBA00022475"/>
    </source>
</evidence>
<dbReference type="RefSeq" id="WP_353109542.1">
    <property type="nucleotide sequence ID" value="NZ_APND01000001.1"/>
</dbReference>
<evidence type="ECO:0000259" key="8">
    <source>
        <dbReference type="PROSITE" id="PS50850"/>
    </source>
</evidence>
<evidence type="ECO:0000256" key="2">
    <source>
        <dbReference type="ARBA" id="ARBA00022448"/>
    </source>
</evidence>
<dbReference type="EMBL" id="APND01000001">
    <property type="protein sequence ID" value="MES1928456.1"/>
    <property type="molecule type" value="Genomic_DNA"/>
</dbReference>
<feature type="transmembrane region" description="Helical" evidence="7">
    <location>
        <begin position="243"/>
        <end position="262"/>
    </location>
</feature>
<evidence type="ECO:0000256" key="6">
    <source>
        <dbReference type="ARBA" id="ARBA00023136"/>
    </source>
</evidence>
<dbReference type="InterPro" id="IPR011701">
    <property type="entry name" value="MFS"/>
</dbReference>
<comment type="subcellular location">
    <subcellularLocation>
        <location evidence="1">Cell membrane</location>
        <topology evidence="1">Multi-pass membrane protein</topology>
    </subcellularLocation>
</comment>
<dbReference type="PROSITE" id="PS50850">
    <property type="entry name" value="MFS"/>
    <property type="match status" value="1"/>
</dbReference>
<evidence type="ECO:0000256" key="5">
    <source>
        <dbReference type="ARBA" id="ARBA00022989"/>
    </source>
</evidence>
<evidence type="ECO:0000313" key="10">
    <source>
        <dbReference type="Proteomes" id="UP001460888"/>
    </source>
</evidence>
<dbReference type="Pfam" id="PF07690">
    <property type="entry name" value="MFS_1"/>
    <property type="match status" value="1"/>
</dbReference>
<feature type="transmembrane region" description="Helical" evidence="7">
    <location>
        <begin position="301"/>
        <end position="324"/>
    </location>
</feature>
<dbReference type="InterPro" id="IPR050171">
    <property type="entry name" value="MFS_Transporters"/>
</dbReference>
<feature type="domain" description="Major facilitator superfamily (MFS) profile" evidence="8">
    <location>
        <begin position="10"/>
        <end position="394"/>
    </location>
</feature>
<keyword evidence="2" id="KW-0813">Transport</keyword>
<keyword evidence="4 7" id="KW-0812">Transmembrane</keyword>
<dbReference type="SUPFAM" id="SSF103473">
    <property type="entry name" value="MFS general substrate transporter"/>
    <property type="match status" value="1"/>
</dbReference>
<keyword evidence="3" id="KW-1003">Cell membrane</keyword>
<dbReference type="Proteomes" id="UP001460888">
    <property type="component" value="Unassembled WGS sequence"/>
</dbReference>
<gene>
    <name evidence="9" type="ORF">SADO_04335</name>
</gene>